<protein>
    <submittedName>
        <fullName evidence="1">Uncharacterized protein</fullName>
    </submittedName>
</protein>
<sequence>MVYLAKEGSNIKNNTSLGTINLKAESRIGILADGKDASGNVGYDTKGSNVRGGVGLRVIFQF</sequence>
<comment type="caution">
    <text evidence="1">The sequence shown here is derived from an EMBL/GenBank/DDBJ whole genome shotgun (WGS) entry which is preliminary data.</text>
</comment>
<gene>
    <name evidence="1" type="ORF">CBG52_12785</name>
</gene>
<dbReference type="EMBL" id="NIRM01000010">
    <property type="protein sequence ID" value="PHI03569.1"/>
    <property type="molecule type" value="Genomic_DNA"/>
</dbReference>
<evidence type="ECO:0000313" key="2">
    <source>
        <dbReference type="Proteomes" id="UP000221504"/>
    </source>
</evidence>
<accession>A0A2C6AN69</accession>
<evidence type="ECO:0000313" key="1">
    <source>
        <dbReference type="EMBL" id="PHI03569.1"/>
    </source>
</evidence>
<dbReference type="AlphaFoldDB" id="A0A2C6AN69"/>
<name>A0A2C6AN69_FUSNP</name>
<organism evidence="1 2">
    <name type="scientific">Fusobacterium nucleatum subsp. polymorphum</name>
    <name type="common">Fusobacterium polymorphum</name>
    <dbReference type="NCBI Taxonomy" id="76857"/>
    <lineage>
        <taxon>Bacteria</taxon>
        <taxon>Fusobacteriati</taxon>
        <taxon>Fusobacteriota</taxon>
        <taxon>Fusobacteriia</taxon>
        <taxon>Fusobacteriales</taxon>
        <taxon>Fusobacteriaceae</taxon>
        <taxon>Fusobacterium</taxon>
    </lineage>
</organism>
<reference evidence="1 2" key="1">
    <citation type="submission" date="2017-06" db="EMBL/GenBank/DDBJ databases">
        <title>Draft genome sequence of Fusobacterium nucleatum subsp. polymorphum KCOM 1267 (=ChDC F290).</title>
        <authorList>
            <person name="Kook J.-K."/>
            <person name="Park S.-N."/>
            <person name="Lim Y.K."/>
            <person name="Roh H."/>
        </authorList>
    </citation>
    <scope>NUCLEOTIDE SEQUENCE [LARGE SCALE GENOMIC DNA]</scope>
    <source>
        <strain evidence="2">KCOM 1267(ChDC F290)</strain>
    </source>
</reference>
<dbReference type="Proteomes" id="UP000221504">
    <property type="component" value="Unassembled WGS sequence"/>
</dbReference>
<proteinExistence type="predicted"/>